<protein>
    <recommendedName>
        <fullName evidence="1">Glycosyl transferase family 1 domain-containing protein</fullName>
    </recommendedName>
</protein>
<dbReference type="KEGG" id="dtp:JZK55_09920"/>
<dbReference type="EMBL" id="AP022873">
    <property type="protein sequence ID" value="BCB96070.1"/>
    <property type="molecule type" value="Genomic_DNA"/>
</dbReference>
<dbReference type="Gene3D" id="3.40.50.11380">
    <property type="match status" value="1"/>
</dbReference>
<dbReference type="AlphaFoldDB" id="A0A7G1GZZ5"/>
<sequence>MEKQLIFNTEGISMDNFADMDGLRLSLQSTYDKNSLLELLDKVLDMGEIREIPIDILQLLREKIFLIFINKLEFDTKLFRLHKVFNNDLIPYHKGMAHIKDRLLFDYYERVDVVNKEAILMLALLIDILNNDKDRGIKDFIMQCADIFSRSKTFGEIINNLHITAEDIVDIYIESGILSPDIFMKKAINIQKNNLLFLRLIWLLSDAPVCYTRLYDLLKTLLYESIKAKNIELVLYIGFFTRYYYGNLQVDMDAWKRLDEEIEKPMSDFFVRYCRENNILPCSRMPEKGKKIKVGYIYQRLAMSSPVTVLLSLLYGHYLNQNPDFEFYVYSCDYKEKIGDDQGVIDKFIRPMGFKCISAGNLGEFNDYQHSHFEKAMALRRQIIKDEIDIFVTTGTQIGNFLVSSRVAPIQIYWSHGDPYWSVNNLDYRIVHSAEKSVTKGLYGGMEYFKFPNLMSMELLNPNISPEKIEKIRLKFPEDKILLGVFGRLVKLYHPDYLFAVSEILKKNQETVFLICGSGDNEPIKKYFEIAGCIDRVYFEGHVNPNIYGHIIDIALDPFPIPMGVAFLELQAKGKPIVSYKVNLYEINEFRLKDVLASTTGEYIQIAGKLIKDEMFRKEIGEKYRKFVEEKLDCQRAAKELERLYKGLI</sequence>
<organism evidence="2 3">
    <name type="scientific">Dissulfurispira thermophila</name>
    <dbReference type="NCBI Taxonomy" id="2715679"/>
    <lineage>
        <taxon>Bacteria</taxon>
        <taxon>Pseudomonadati</taxon>
        <taxon>Nitrospirota</taxon>
        <taxon>Thermodesulfovibrionia</taxon>
        <taxon>Thermodesulfovibrionales</taxon>
        <taxon>Dissulfurispiraceae</taxon>
        <taxon>Dissulfurispira</taxon>
    </lineage>
</organism>
<name>A0A7G1GZZ5_9BACT</name>
<accession>A0A7G1GZZ5</accession>
<dbReference type="Gene3D" id="3.40.50.2000">
    <property type="entry name" value="Glycogen Phosphorylase B"/>
    <property type="match status" value="1"/>
</dbReference>
<evidence type="ECO:0000313" key="2">
    <source>
        <dbReference type="EMBL" id="BCB96070.1"/>
    </source>
</evidence>
<dbReference type="SUPFAM" id="SSF53756">
    <property type="entry name" value="UDP-Glycosyltransferase/glycogen phosphorylase"/>
    <property type="match status" value="1"/>
</dbReference>
<dbReference type="InterPro" id="IPR001296">
    <property type="entry name" value="Glyco_trans_1"/>
</dbReference>
<dbReference type="GO" id="GO:0016757">
    <property type="term" value="F:glycosyltransferase activity"/>
    <property type="evidence" value="ECO:0007669"/>
    <property type="project" value="InterPro"/>
</dbReference>
<dbReference type="Proteomes" id="UP000516360">
    <property type="component" value="Chromosome"/>
</dbReference>
<evidence type="ECO:0000259" key="1">
    <source>
        <dbReference type="Pfam" id="PF00534"/>
    </source>
</evidence>
<proteinExistence type="predicted"/>
<feature type="domain" description="Glycosyl transferase family 1" evidence="1">
    <location>
        <begin position="471"/>
        <end position="583"/>
    </location>
</feature>
<evidence type="ECO:0000313" key="3">
    <source>
        <dbReference type="Proteomes" id="UP000516360"/>
    </source>
</evidence>
<dbReference type="Pfam" id="PF00534">
    <property type="entry name" value="Glycos_transf_1"/>
    <property type="match status" value="1"/>
</dbReference>
<gene>
    <name evidence="2" type="ORF">JZK55_09920</name>
</gene>
<keyword evidence="3" id="KW-1185">Reference proteome</keyword>
<reference evidence="2 3" key="1">
    <citation type="submission" date="2020-03" db="EMBL/GenBank/DDBJ databases">
        <title>Complete genome sequences of two sulfur-disproportionating bacterial strains T55J and Mzg5.</title>
        <authorList>
            <person name="Umezawa K."/>
            <person name="Kojima H."/>
            <person name="Kato Y."/>
            <person name="Fukui M."/>
        </authorList>
    </citation>
    <scope>NUCLEOTIDE SEQUENCE [LARGE SCALE GENOMIC DNA]</scope>
    <source>
        <strain evidence="2 3">T55J</strain>
    </source>
</reference>